<keyword evidence="2" id="KW-0479">Metal-binding</keyword>
<dbReference type="InterPro" id="IPR001915">
    <property type="entry name" value="Peptidase_M48"/>
</dbReference>
<dbReference type="InterPro" id="IPR051156">
    <property type="entry name" value="Mito/Outer_Membr_Metalloprot"/>
</dbReference>
<dbReference type="PANTHER" id="PTHR22726">
    <property type="entry name" value="METALLOENDOPEPTIDASE OMA1"/>
    <property type="match status" value="1"/>
</dbReference>
<keyword evidence="1 6" id="KW-0645">Protease</keyword>
<evidence type="ECO:0000256" key="1">
    <source>
        <dbReference type="ARBA" id="ARBA00022670"/>
    </source>
</evidence>
<keyword evidence="4 6" id="KW-0862">Zinc</keyword>
<accession>A0A178N205</accession>
<feature type="chain" id="PRO_5008092452" description="Peptidase M48 domain-containing protein" evidence="7">
    <location>
        <begin position="22"/>
        <end position="286"/>
    </location>
</feature>
<keyword evidence="10" id="KW-1185">Reference proteome</keyword>
<dbReference type="Gene3D" id="3.30.2010.10">
    <property type="entry name" value="Metalloproteases ('zincins'), catalytic domain"/>
    <property type="match status" value="1"/>
</dbReference>
<feature type="signal peptide" evidence="7">
    <location>
        <begin position="1"/>
        <end position="21"/>
    </location>
</feature>
<dbReference type="GO" id="GO:0016020">
    <property type="term" value="C:membrane"/>
    <property type="evidence" value="ECO:0007669"/>
    <property type="project" value="TreeGrafter"/>
</dbReference>
<dbReference type="STRING" id="1437059.A6A05_18035"/>
<comment type="caution">
    <text evidence="9">The sequence shown here is derived from an EMBL/GenBank/DDBJ whole genome shotgun (WGS) entry which is preliminary data.</text>
</comment>
<comment type="similarity">
    <text evidence="6">Belongs to the peptidase M48 family.</text>
</comment>
<keyword evidence="5 6" id="KW-0482">Metalloprotease</keyword>
<dbReference type="Pfam" id="PF01435">
    <property type="entry name" value="Peptidase_M48"/>
    <property type="match status" value="1"/>
</dbReference>
<dbReference type="EMBL" id="LWQU01000002">
    <property type="protein sequence ID" value="OAN68010.1"/>
    <property type="molecule type" value="Genomic_DNA"/>
</dbReference>
<gene>
    <name evidence="9" type="ORF">A6A05_18035</name>
</gene>
<evidence type="ECO:0000256" key="7">
    <source>
        <dbReference type="SAM" id="SignalP"/>
    </source>
</evidence>
<dbReference type="PANTHER" id="PTHR22726:SF1">
    <property type="entry name" value="METALLOENDOPEPTIDASE OMA1, MITOCHONDRIAL"/>
    <property type="match status" value="1"/>
</dbReference>
<evidence type="ECO:0000256" key="6">
    <source>
        <dbReference type="RuleBase" id="RU003983"/>
    </source>
</evidence>
<reference evidence="9 10" key="1">
    <citation type="submission" date="2016-04" db="EMBL/GenBank/DDBJ databases">
        <title>Draft genome sequence of freshwater magnetotactic bacteria Magnetospirillum marisnigri SP-1 and Magnetospirillum moscoviense BB-1.</title>
        <authorList>
            <person name="Koziaeva V."/>
            <person name="Dziuba M.V."/>
            <person name="Ivanov T.M."/>
            <person name="Kuznetsov B."/>
            <person name="Grouzdev D.S."/>
        </authorList>
    </citation>
    <scope>NUCLEOTIDE SEQUENCE [LARGE SCALE GENOMIC DNA]</scope>
    <source>
        <strain evidence="9 10">BB-1</strain>
    </source>
</reference>
<dbReference type="GO" id="GO:0051603">
    <property type="term" value="P:proteolysis involved in protein catabolic process"/>
    <property type="evidence" value="ECO:0007669"/>
    <property type="project" value="TreeGrafter"/>
</dbReference>
<dbReference type="GO" id="GO:0046872">
    <property type="term" value="F:metal ion binding"/>
    <property type="evidence" value="ECO:0007669"/>
    <property type="project" value="UniProtKB-KW"/>
</dbReference>
<evidence type="ECO:0000313" key="10">
    <source>
        <dbReference type="Proteomes" id="UP000078543"/>
    </source>
</evidence>
<keyword evidence="3 6" id="KW-0378">Hydrolase</keyword>
<evidence type="ECO:0000256" key="4">
    <source>
        <dbReference type="ARBA" id="ARBA00022833"/>
    </source>
</evidence>
<sequence>MHRRALLSGLAGSLITAPALAQFNLGNLIQGGANIVGAMTASEGDEVKLGETYYQQYLQKSGGIHPDRNAQEALKRFAQPLIAAADRRQLPWEITLVANKQVNAWALPGGKLAINSALVQYSQSPDELASVIAHEIGHADRGHGLAQMKNQNLMTGLGAIGKEALASFGGTAGALTAQVLGAMEGPLYGLILTGYSRTNEFEADAHILQIFERTGYDPTKADDFFRTLLKLHPDGSETTSLFSTHPGTTERITKIEEAAAKMSRPTRAASAPGWAELKALFPTPAG</sequence>
<feature type="domain" description="Peptidase M48" evidence="8">
    <location>
        <begin position="71"/>
        <end position="258"/>
    </location>
</feature>
<evidence type="ECO:0000313" key="9">
    <source>
        <dbReference type="EMBL" id="OAN68010.1"/>
    </source>
</evidence>
<proteinExistence type="inferred from homology"/>
<evidence type="ECO:0000256" key="2">
    <source>
        <dbReference type="ARBA" id="ARBA00022723"/>
    </source>
</evidence>
<evidence type="ECO:0000256" key="5">
    <source>
        <dbReference type="ARBA" id="ARBA00023049"/>
    </source>
</evidence>
<name>A0A178N205_9PROT</name>
<dbReference type="RefSeq" id="WP_068496235.1">
    <property type="nucleotide sequence ID" value="NZ_LWQU01000002.1"/>
</dbReference>
<dbReference type="OrthoDB" id="9810445at2"/>
<dbReference type="GO" id="GO:0004222">
    <property type="term" value="F:metalloendopeptidase activity"/>
    <property type="evidence" value="ECO:0007669"/>
    <property type="project" value="InterPro"/>
</dbReference>
<keyword evidence="7" id="KW-0732">Signal</keyword>
<comment type="cofactor">
    <cofactor evidence="6">
        <name>Zn(2+)</name>
        <dbReference type="ChEBI" id="CHEBI:29105"/>
    </cofactor>
    <text evidence="6">Binds 1 zinc ion per subunit.</text>
</comment>
<protein>
    <recommendedName>
        <fullName evidence="8">Peptidase M48 domain-containing protein</fullName>
    </recommendedName>
</protein>
<evidence type="ECO:0000259" key="8">
    <source>
        <dbReference type="Pfam" id="PF01435"/>
    </source>
</evidence>
<evidence type="ECO:0000256" key="3">
    <source>
        <dbReference type="ARBA" id="ARBA00022801"/>
    </source>
</evidence>
<dbReference type="Proteomes" id="UP000078543">
    <property type="component" value="Unassembled WGS sequence"/>
</dbReference>
<organism evidence="9 10">
    <name type="scientific">Magnetospirillum moscoviense</name>
    <dbReference type="NCBI Taxonomy" id="1437059"/>
    <lineage>
        <taxon>Bacteria</taxon>
        <taxon>Pseudomonadati</taxon>
        <taxon>Pseudomonadota</taxon>
        <taxon>Alphaproteobacteria</taxon>
        <taxon>Rhodospirillales</taxon>
        <taxon>Rhodospirillaceae</taxon>
        <taxon>Magnetospirillum</taxon>
    </lineage>
</organism>
<dbReference type="AlphaFoldDB" id="A0A178N205"/>